<keyword evidence="4" id="KW-1185">Reference proteome</keyword>
<accession>A0ABP8W2U3</accession>
<keyword evidence="2" id="KW-0472">Membrane</keyword>
<keyword evidence="2" id="KW-0812">Transmembrane</keyword>
<comment type="caution">
    <text evidence="3">The sequence shown here is derived from an EMBL/GenBank/DDBJ whole genome shotgun (WGS) entry which is preliminary data.</text>
</comment>
<dbReference type="Proteomes" id="UP001501295">
    <property type="component" value="Unassembled WGS sequence"/>
</dbReference>
<keyword evidence="2" id="KW-1133">Transmembrane helix</keyword>
<protein>
    <submittedName>
        <fullName evidence="3">Uncharacterized protein</fullName>
    </submittedName>
</protein>
<feature type="compositionally biased region" description="Acidic residues" evidence="1">
    <location>
        <begin position="145"/>
        <end position="158"/>
    </location>
</feature>
<dbReference type="RefSeq" id="WP_345376248.1">
    <property type="nucleotide sequence ID" value="NZ_BAABLM010000005.1"/>
</dbReference>
<name>A0ABP8W2U3_9MICO</name>
<organism evidence="3 4">
    <name type="scientific">Frondihabitans cladoniiphilus</name>
    <dbReference type="NCBI Taxonomy" id="715785"/>
    <lineage>
        <taxon>Bacteria</taxon>
        <taxon>Bacillati</taxon>
        <taxon>Actinomycetota</taxon>
        <taxon>Actinomycetes</taxon>
        <taxon>Micrococcales</taxon>
        <taxon>Microbacteriaceae</taxon>
        <taxon>Frondihabitans</taxon>
    </lineage>
</organism>
<dbReference type="EMBL" id="BAABLM010000005">
    <property type="protein sequence ID" value="GAA4679129.1"/>
    <property type="molecule type" value="Genomic_DNA"/>
</dbReference>
<feature type="transmembrane region" description="Helical" evidence="2">
    <location>
        <begin position="67"/>
        <end position="88"/>
    </location>
</feature>
<feature type="transmembrane region" description="Helical" evidence="2">
    <location>
        <begin position="100"/>
        <end position="123"/>
    </location>
</feature>
<proteinExistence type="predicted"/>
<evidence type="ECO:0000313" key="4">
    <source>
        <dbReference type="Proteomes" id="UP001501295"/>
    </source>
</evidence>
<feature type="region of interest" description="Disordered" evidence="1">
    <location>
        <begin position="136"/>
        <end position="158"/>
    </location>
</feature>
<evidence type="ECO:0000313" key="3">
    <source>
        <dbReference type="EMBL" id="GAA4679129.1"/>
    </source>
</evidence>
<evidence type="ECO:0000256" key="1">
    <source>
        <dbReference type="SAM" id="MobiDB-lite"/>
    </source>
</evidence>
<sequence>MSTAPEGPQQPEQRPDPSVEPAAHLPYEAPAASQRHVPDIDPADAPPAEPVVTASRNQVQVRRAPKYSVFIFGGIIVGIIATFVALQLEPGDSGESFLQAFGYFVLYGITFGALLGAIVAVILDAVASRRARSIDSERTTVEVPGEPDDGVVEGELEE</sequence>
<evidence type="ECO:0000256" key="2">
    <source>
        <dbReference type="SAM" id="Phobius"/>
    </source>
</evidence>
<feature type="region of interest" description="Disordered" evidence="1">
    <location>
        <begin position="1"/>
        <end position="49"/>
    </location>
</feature>
<reference evidence="4" key="1">
    <citation type="journal article" date="2019" name="Int. J. Syst. Evol. Microbiol.">
        <title>The Global Catalogue of Microorganisms (GCM) 10K type strain sequencing project: providing services to taxonomists for standard genome sequencing and annotation.</title>
        <authorList>
            <consortium name="The Broad Institute Genomics Platform"/>
            <consortium name="The Broad Institute Genome Sequencing Center for Infectious Disease"/>
            <person name="Wu L."/>
            <person name="Ma J."/>
        </authorList>
    </citation>
    <scope>NUCLEOTIDE SEQUENCE [LARGE SCALE GENOMIC DNA]</scope>
    <source>
        <strain evidence="4">JCM 18956</strain>
    </source>
</reference>
<gene>
    <name evidence="3" type="ORF">GCM10025780_25180</name>
</gene>